<evidence type="ECO:0000259" key="2">
    <source>
        <dbReference type="Pfam" id="PF08327"/>
    </source>
</evidence>
<feature type="domain" description="Activator of Hsp90 ATPase homologue 1/2-like C-terminal" evidence="2">
    <location>
        <begin position="16"/>
        <end position="138"/>
    </location>
</feature>
<gene>
    <name evidence="3" type="ORF">PH603_13070</name>
</gene>
<proteinExistence type="inferred from homology"/>
<name>A0AAE9XRA7_9PROT</name>
<dbReference type="Proteomes" id="UP001217500">
    <property type="component" value="Chromosome"/>
</dbReference>
<dbReference type="SUPFAM" id="SSF55961">
    <property type="entry name" value="Bet v1-like"/>
    <property type="match status" value="1"/>
</dbReference>
<evidence type="ECO:0000313" key="4">
    <source>
        <dbReference type="Proteomes" id="UP001217500"/>
    </source>
</evidence>
<keyword evidence="4" id="KW-1185">Reference proteome</keyword>
<evidence type="ECO:0000313" key="3">
    <source>
        <dbReference type="EMBL" id="WCL53470.1"/>
    </source>
</evidence>
<dbReference type="Pfam" id="PF08327">
    <property type="entry name" value="AHSA1"/>
    <property type="match status" value="1"/>
</dbReference>
<evidence type="ECO:0000256" key="1">
    <source>
        <dbReference type="ARBA" id="ARBA00006817"/>
    </source>
</evidence>
<sequence length="144" mass="15740">MKKLNSPAIRKTAFIKAKPETVWAFLTDKELLGEWYHPARETLAHGKPYMLGMKDDGKPTVWGEVVEFAPCSRLVTTFSIAPFNGGTSTVIWKLQSVEGGTYLELTHEGISEAIGSFSLALMAALDEGWSRHLARLASCNPSGA</sequence>
<dbReference type="InterPro" id="IPR023393">
    <property type="entry name" value="START-like_dom_sf"/>
</dbReference>
<comment type="similarity">
    <text evidence="1">Belongs to the AHA1 family.</text>
</comment>
<dbReference type="EMBL" id="CP116805">
    <property type="protein sequence ID" value="WCL53470.1"/>
    <property type="molecule type" value="Genomic_DNA"/>
</dbReference>
<dbReference type="AlphaFoldDB" id="A0AAE9XRA7"/>
<dbReference type="CDD" id="cd07814">
    <property type="entry name" value="SRPBCC_CalC_Aha1-like"/>
    <property type="match status" value="1"/>
</dbReference>
<dbReference type="Gene3D" id="3.30.530.20">
    <property type="match status" value="1"/>
</dbReference>
<organism evidence="3 4">
    <name type="scientific">Gimibacter soli</name>
    <dbReference type="NCBI Taxonomy" id="3024400"/>
    <lineage>
        <taxon>Bacteria</taxon>
        <taxon>Pseudomonadati</taxon>
        <taxon>Pseudomonadota</taxon>
        <taxon>Alphaproteobacteria</taxon>
        <taxon>Kordiimonadales</taxon>
        <taxon>Temperatibacteraceae</taxon>
        <taxon>Gimibacter</taxon>
    </lineage>
</organism>
<reference evidence="3" key="1">
    <citation type="submission" date="2023-01" db="EMBL/GenBank/DDBJ databases">
        <title>The genome sequence of Kordiimonadaceae bacterium 6D33.</title>
        <authorList>
            <person name="Liu Y."/>
        </authorList>
    </citation>
    <scope>NUCLEOTIDE SEQUENCE</scope>
    <source>
        <strain evidence="3">6D33</strain>
    </source>
</reference>
<dbReference type="KEGG" id="gso:PH603_13070"/>
<dbReference type="InterPro" id="IPR013538">
    <property type="entry name" value="ASHA1/2-like_C"/>
</dbReference>
<accession>A0AAE9XRA7</accession>
<dbReference type="RefSeq" id="WP_289502982.1">
    <property type="nucleotide sequence ID" value="NZ_CP116805.1"/>
</dbReference>
<protein>
    <submittedName>
        <fullName evidence="3">SRPBCC domain-containing protein</fullName>
    </submittedName>
</protein>